<evidence type="ECO:0000313" key="3">
    <source>
        <dbReference type="Proteomes" id="UP000193144"/>
    </source>
</evidence>
<keyword evidence="3" id="KW-1185">Reference proteome</keyword>
<dbReference type="STRING" id="1231657.A0A1Y1ZTT5"/>
<accession>A0A1Y1ZTT5</accession>
<evidence type="ECO:0008006" key="4">
    <source>
        <dbReference type="Google" id="ProtNLM"/>
    </source>
</evidence>
<feature type="transmembrane region" description="Helical" evidence="1">
    <location>
        <begin position="66"/>
        <end position="85"/>
    </location>
</feature>
<sequence length="171" mass="18671">MASGKFFDPHVLLRVSPLLTSTCSLWYAWDQHFFLSIFLSPTHLAQSNDILPSYFRVFFRGGVTRVLVLLSLTMATSAANIYSYAHRGSSHALREKGALAWYVAGAGFAAAHLLFVPAVAPRIVAISEDKSKGNSTQDLRAWLRVNAVRMLTVDLAAWGCLGVGVMKALNA</sequence>
<name>A0A1Y1ZTT5_9PLEO</name>
<comment type="caution">
    <text evidence="2">The sequence shown here is derived from an EMBL/GenBank/DDBJ whole genome shotgun (WGS) entry which is preliminary data.</text>
</comment>
<keyword evidence="1" id="KW-1133">Transmembrane helix</keyword>
<evidence type="ECO:0000256" key="1">
    <source>
        <dbReference type="SAM" id="Phobius"/>
    </source>
</evidence>
<protein>
    <recommendedName>
        <fullName evidence="4">Integral membrane protein</fullName>
    </recommendedName>
</protein>
<organism evidence="2 3">
    <name type="scientific">Clohesyomyces aquaticus</name>
    <dbReference type="NCBI Taxonomy" id="1231657"/>
    <lineage>
        <taxon>Eukaryota</taxon>
        <taxon>Fungi</taxon>
        <taxon>Dikarya</taxon>
        <taxon>Ascomycota</taxon>
        <taxon>Pezizomycotina</taxon>
        <taxon>Dothideomycetes</taxon>
        <taxon>Pleosporomycetidae</taxon>
        <taxon>Pleosporales</taxon>
        <taxon>Lindgomycetaceae</taxon>
        <taxon>Clohesyomyces</taxon>
    </lineage>
</organism>
<dbReference type="OrthoDB" id="1523883at2759"/>
<keyword evidence="1" id="KW-0812">Transmembrane</keyword>
<reference evidence="2 3" key="1">
    <citation type="submission" date="2016-07" db="EMBL/GenBank/DDBJ databases">
        <title>Pervasive Adenine N6-methylation of Active Genes in Fungi.</title>
        <authorList>
            <consortium name="DOE Joint Genome Institute"/>
            <person name="Mondo S.J."/>
            <person name="Dannebaum R.O."/>
            <person name="Kuo R.C."/>
            <person name="Labutti K."/>
            <person name="Haridas S."/>
            <person name="Kuo A."/>
            <person name="Salamov A."/>
            <person name="Ahrendt S.R."/>
            <person name="Lipzen A."/>
            <person name="Sullivan W."/>
            <person name="Andreopoulos W.B."/>
            <person name="Clum A."/>
            <person name="Lindquist E."/>
            <person name="Daum C."/>
            <person name="Ramamoorthy G.K."/>
            <person name="Gryganskyi A."/>
            <person name="Culley D."/>
            <person name="Magnuson J.K."/>
            <person name="James T.Y."/>
            <person name="O'Malley M.A."/>
            <person name="Stajich J.E."/>
            <person name="Spatafora J.W."/>
            <person name="Visel A."/>
            <person name="Grigoriev I.V."/>
        </authorList>
    </citation>
    <scope>NUCLEOTIDE SEQUENCE [LARGE SCALE GENOMIC DNA]</scope>
    <source>
        <strain evidence="2 3">CBS 115471</strain>
    </source>
</reference>
<feature type="transmembrane region" description="Helical" evidence="1">
    <location>
        <begin position="97"/>
        <end position="120"/>
    </location>
</feature>
<dbReference type="Proteomes" id="UP000193144">
    <property type="component" value="Unassembled WGS sequence"/>
</dbReference>
<dbReference type="EMBL" id="MCFA01000039">
    <property type="protein sequence ID" value="ORY13673.1"/>
    <property type="molecule type" value="Genomic_DNA"/>
</dbReference>
<keyword evidence="1" id="KW-0472">Membrane</keyword>
<proteinExistence type="predicted"/>
<dbReference type="AlphaFoldDB" id="A0A1Y1ZTT5"/>
<evidence type="ECO:0000313" key="2">
    <source>
        <dbReference type="EMBL" id="ORY13673.1"/>
    </source>
</evidence>
<gene>
    <name evidence="2" type="ORF">BCR34DRAFT_599644</name>
</gene>